<evidence type="ECO:0000313" key="5">
    <source>
        <dbReference type="Proteomes" id="UP000271241"/>
    </source>
</evidence>
<accession>A0A4P9XSJ0</accession>
<dbReference type="CDD" id="cd02440">
    <property type="entry name" value="AdoMet_MTases"/>
    <property type="match status" value="1"/>
</dbReference>
<organism evidence="4 5">
    <name type="scientific">Thamnocephalis sphaerospora</name>
    <dbReference type="NCBI Taxonomy" id="78915"/>
    <lineage>
        <taxon>Eukaryota</taxon>
        <taxon>Fungi</taxon>
        <taxon>Fungi incertae sedis</taxon>
        <taxon>Zoopagomycota</taxon>
        <taxon>Zoopagomycotina</taxon>
        <taxon>Zoopagomycetes</taxon>
        <taxon>Zoopagales</taxon>
        <taxon>Sigmoideomycetaceae</taxon>
        <taxon>Thamnocephalis</taxon>
    </lineage>
</organism>
<keyword evidence="2 4" id="KW-0808">Transferase</keyword>
<dbReference type="InterPro" id="IPR041698">
    <property type="entry name" value="Methyltransf_25"/>
</dbReference>
<dbReference type="Pfam" id="PF13649">
    <property type="entry name" value="Methyltransf_25"/>
    <property type="match status" value="1"/>
</dbReference>
<keyword evidence="5" id="KW-1185">Reference proteome</keyword>
<evidence type="ECO:0000259" key="3">
    <source>
        <dbReference type="Pfam" id="PF13649"/>
    </source>
</evidence>
<dbReference type="PANTHER" id="PTHR43861:SF1">
    <property type="entry name" value="TRANS-ACONITATE 2-METHYLTRANSFERASE"/>
    <property type="match status" value="1"/>
</dbReference>
<name>A0A4P9XSJ0_9FUNG</name>
<dbReference type="InterPro" id="IPR029063">
    <property type="entry name" value="SAM-dependent_MTases_sf"/>
</dbReference>
<dbReference type="AlphaFoldDB" id="A0A4P9XSJ0"/>
<dbReference type="OrthoDB" id="6329284at2759"/>
<dbReference type="EMBL" id="KZ992542">
    <property type="protein sequence ID" value="RKP09097.1"/>
    <property type="molecule type" value="Genomic_DNA"/>
</dbReference>
<evidence type="ECO:0000313" key="4">
    <source>
        <dbReference type="EMBL" id="RKP09097.1"/>
    </source>
</evidence>
<proteinExistence type="predicted"/>
<dbReference type="GO" id="GO:0008168">
    <property type="term" value="F:methyltransferase activity"/>
    <property type="evidence" value="ECO:0007669"/>
    <property type="project" value="UniProtKB-KW"/>
</dbReference>
<keyword evidence="1 4" id="KW-0489">Methyltransferase</keyword>
<dbReference type="PANTHER" id="PTHR43861">
    <property type="entry name" value="TRANS-ACONITATE 2-METHYLTRANSFERASE-RELATED"/>
    <property type="match status" value="1"/>
</dbReference>
<dbReference type="STRING" id="78915.A0A4P9XSJ0"/>
<dbReference type="SUPFAM" id="SSF53335">
    <property type="entry name" value="S-adenosyl-L-methionine-dependent methyltransferases"/>
    <property type="match status" value="1"/>
</dbReference>
<evidence type="ECO:0000256" key="2">
    <source>
        <dbReference type="ARBA" id="ARBA00022679"/>
    </source>
</evidence>
<protein>
    <submittedName>
        <fullName evidence="4">S-adenosyl-L-methionine-dependent methyltransferase</fullName>
    </submittedName>
</protein>
<evidence type="ECO:0000256" key="1">
    <source>
        <dbReference type="ARBA" id="ARBA00022603"/>
    </source>
</evidence>
<dbReference type="GO" id="GO:0032259">
    <property type="term" value="P:methylation"/>
    <property type="evidence" value="ECO:0007669"/>
    <property type="project" value="UniProtKB-KW"/>
</dbReference>
<dbReference type="Proteomes" id="UP000271241">
    <property type="component" value="Unassembled WGS sequence"/>
</dbReference>
<dbReference type="Gene3D" id="3.40.50.150">
    <property type="entry name" value="Vaccinia Virus protein VP39"/>
    <property type="match status" value="1"/>
</dbReference>
<feature type="domain" description="Methyltransferase" evidence="3">
    <location>
        <begin position="37"/>
        <end position="129"/>
    </location>
</feature>
<gene>
    <name evidence="4" type="ORF">THASP1DRAFT_14714</name>
</gene>
<sequence>MRKDDWSPELYAKHAYFVPKETERIVSLLDLNKDDTVLDLGCGDGPLTLQLQQQCRKLTGVDASARMIEAARKRGVLDARVADASDLAAAGIEEQAYDKVFSNACLHWVKEDRQDAMIDGVWHCLKDGGRFALEMGGHQNIAAIHMALIDTLGEAGLDGRAHSPWYFPTAATYTTKLQERGFRVLHAETEPVIRHCPVGEDVGGWLSTFGSSFFNACRDDAERRRVRDRCVQRLAPVLRASDGAWSIVYVRLRIVAEKVPRASQHKLP</sequence>
<reference evidence="5" key="1">
    <citation type="journal article" date="2018" name="Nat. Microbiol.">
        <title>Leveraging single-cell genomics to expand the fungal tree of life.</title>
        <authorList>
            <person name="Ahrendt S.R."/>
            <person name="Quandt C.A."/>
            <person name="Ciobanu D."/>
            <person name="Clum A."/>
            <person name="Salamov A."/>
            <person name="Andreopoulos B."/>
            <person name="Cheng J.F."/>
            <person name="Woyke T."/>
            <person name="Pelin A."/>
            <person name="Henrissat B."/>
            <person name="Reynolds N.K."/>
            <person name="Benny G.L."/>
            <person name="Smith M.E."/>
            <person name="James T.Y."/>
            <person name="Grigoriev I.V."/>
        </authorList>
    </citation>
    <scope>NUCLEOTIDE SEQUENCE [LARGE SCALE GENOMIC DNA]</scope>
    <source>
        <strain evidence="5">RSA 1356</strain>
    </source>
</reference>